<sequence length="112" mass="13308">MDNLLIYTCNILRFHCFRRFEPIVLYWFKLNKSIEAVGMFNRDNEMITGVSSRRITNLLHSQKRLMKGSIKAFGFVTYALVKLYQIVTPQWQFITCNSCLDLLRMSLFNSRQ</sequence>
<gene>
    <name evidence="1" type="ORF">VNO77_27301</name>
</gene>
<keyword evidence="2" id="KW-1185">Reference proteome</keyword>
<protein>
    <submittedName>
        <fullName evidence="1">Uncharacterized protein</fullName>
    </submittedName>
</protein>
<reference evidence="1 2" key="1">
    <citation type="submission" date="2024-01" db="EMBL/GenBank/DDBJ databases">
        <title>The genomes of 5 underutilized Papilionoideae crops provide insights into root nodulation and disease resistanc.</title>
        <authorList>
            <person name="Jiang F."/>
        </authorList>
    </citation>
    <scope>NUCLEOTIDE SEQUENCE [LARGE SCALE GENOMIC DNA]</scope>
    <source>
        <strain evidence="1">LVBAO_FW01</strain>
        <tissue evidence="1">Leaves</tissue>
    </source>
</reference>
<evidence type="ECO:0000313" key="1">
    <source>
        <dbReference type="EMBL" id="KAK7323806.1"/>
    </source>
</evidence>
<dbReference type="EMBL" id="JAYMYQ010000006">
    <property type="protein sequence ID" value="KAK7323806.1"/>
    <property type="molecule type" value="Genomic_DNA"/>
</dbReference>
<dbReference type="AlphaFoldDB" id="A0AAN9KV42"/>
<accession>A0AAN9KV42</accession>
<proteinExistence type="predicted"/>
<evidence type="ECO:0000313" key="2">
    <source>
        <dbReference type="Proteomes" id="UP001367508"/>
    </source>
</evidence>
<organism evidence="1 2">
    <name type="scientific">Canavalia gladiata</name>
    <name type="common">Sword bean</name>
    <name type="synonym">Dolichos gladiatus</name>
    <dbReference type="NCBI Taxonomy" id="3824"/>
    <lineage>
        <taxon>Eukaryota</taxon>
        <taxon>Viridiplantae</taxon>
        <taxon>Streptophyta</taxon>
        <taxon>Embryophyta</taxon>
        <taxon>Tracheophyta</taxon>
        <taxon>Spermatophyta</taxon>
        <taxon>Magnoliopsida</taxon>
        <taxon>eudicotyledons</taxon>
        <taxon>Gunneridae</taxon>
        <taxon>Pentapetalae</taxon>
        <taxon>rosids</taxon>
        <taxon>fabids</taxon>
        <taxon>Fabales</taxon>
        <taxon>Fabaceae</taxon>
        <taxon>Papilionoideae</taxon>
        <taxon>50 kb inversion clade</taxon>
        <taxon>NPAAA clade</taxon>
        <taxon>indigoferoid/millettioid clade</taxon>
        <taxon>Phaseoleae</taxon>
        <taxon>Canavalia</taxon>
    </lineage>
</organism>
<dbReference type="Proteomes" id="UP001367508">
    <property type="component" value="Unassembled WGS sequence"/>
</dbReference>
<comment type="caution">
    <text evidence="1">The sequence shown here is derived from an EMBL/GenBank/DDBJ whole genome shotgun (WGS) entry which is preliminary data.</text>
</comment>
<name>A0AAN9KV42_CANGL</name>